<dbReference type="PANTHER" id="PTHR35788">
    <property type="entry name" value="EXPORTED PROTEIN-RELATED"/>
    <property type="match status" value="1"/>
</dbReference>
<dbReference type="Pfam" id="PF12229">
    <property type="entry name" value="PG_binding_4"/>
    <property type="match status" value="1"/>
</dbReference>
<gene>
    <name evidence="4" type="ORF">LZ11_02286</name>
</gene>
<dbReference type="PANTHER" id="PTHR35788:SF1">
    <property type="entry name" value="EXPORTED PROTEIN"/>
    <property type="match status" value="1"/>
</dbReference>
<dbReference type="Pfam" id="PF07501">
    <property type="entry name" value="G5"/>
    <property type="match status" value="1"/>
</dbReference>
<feature type="domain" description="G5" evidence="3">
    <location>
        <begin position="367"/>
        <end position="444"/>
    </location>
</feature>
<dbReference type="Proteomes" id="UP000322294">
    <property type="component" value="Unassembled WGS sequence"/>
</dbReference>
<name>A0A5S5AF66_9FIRM</name>
<comment type="caution">
    <text evidence="4">The sequence shown here is derived from an EMBL/GenBank/DDBJ whole genome shotgun (WGS) entry which is preliminary data.</text>
</comment>
<keyword evidence="5" id="KW-1185">Reference proteome</keyword>
<dbReference type="Pfam" id="PF04294">
    <property type="entry name" value="VanW"/>
    <property type="match status" value="1"/>
</dbReference>
<evidence type="ECO:0000313" key="4">
    <source>
        <dbReference type="EMBL" id="TYP48681.1"/>
    </source>
</evidence>
<evidence type="ECO:0000313" key="5">
    <source>
        <dbReference type="Proteomes" id="UP000322294"/>
    </source>
</evidence>
<keyword evidence="1" id="KW-0732">Signal</keyword>
<evidence type="ECO:0000256" key="1">
    <source>
        <dbReference type="ARBA" id="ARBA00022729"/>
    </source>
</evidence>
<dbReference type="InterPro" id="IPR007391">
    <property type="entry name" value="Vancomycin_resist_VanW"/>
</dbReference>
<dbReference type="Gene3D" id="2.20.230.10">
    <property type="entry name" value="Resuscitation-promoting factor rpfb"/>
    <property type="match status" value="1"/>
</dbReference>
<protein>
    <submittedName>
        <fullName evidence="4">Vancomycin resistance protein YoaR</fullName>
    </submittedName>
</protein>
<dbReference type="EMBL" id="VNHO01000037">
    <property type="protein sequence ID" value="TYP48681.1"/>
    <property type="molecule type" value="Genomic_DNA"/>
</dbReference>
<proteinExistence type="predicted"/>
<evidence type="ECO:0000259" key="3">
    <source>
        <dbReference type="PROSITE" id="PS51109"/>
    </source>
</evidence>
<dbReference type="AlphaFoldDB" id="A0A5S5AF66"/>
<accession>A0A5S5AF66</accession>
<dbReference type="InterPro" id="IPR011098">
    <property type="entry name" value="G5_dom"/>
</dbReference>
<organism evidence="4 5">
    <name type="scientific">Thermosediminibacter litoriperuensis</name>
    <dbReference type="NCBI Taxonomy" id="291989"/>
    <lineage>
        <taxon>Bacteria</taxon>
        <taxon>Bacillati</taxon>
        <taxon>Bacillota</taxon>
        <taxon>Clostridia</taxon>
        <taxon>Thermosediminibacterales</taxon>
        <taxon>Thermosediminibacteraceae</taxon>
        <taxon>Thermosediminibacter</taxon>
    </lineage>
</organism>
<evidence type="ECO:0000256" key="2">
    <source>
        <dbReference type="SAM" id="MobiDB-lite"/>
    </source>
</evidence>
<reference evidence="4 5" key="1">
    <citation type="submission" date="2019-07" db="EMBL/GenBank/DDBJ databases">
        <title>Genomic Encyclopedia of Type Strains, Phase I: the one thousand microbial genomes (KMG-I) project.</title>
        <authorList>
            <person name="Kyrpides N."/>
        </authorList>
    </citation>
    <scope>NUCLEOTIDE SEQUENCE [LARGE SCALE GENOMIC DNA]</scope>
    <source>
        <strain evidence="4 5">DSM 16647</strain>
    </source>
</reference>
<dbReference type="InterPro" id="IPR052913">
    <property type="entry name" value="Glycopeptide_resist_protein"/>
</dbReference>
<dbReference type="InterPro" id="IPR022029">
    <property type="entry name" value="YoaR-like_PG-bd"/>
</dbReference>
<sequence length="475" mass="53272">MILMSRKFYIYISILLLCITCSAYGIYSYESRHGDDIFGGVYIGQVYVGGLSLKQATEKLKKYVEESLNDTIILYYSEKTWDFNPKGVIDVKIDRAVEEALSEGKSKNFILRFINRQKLSRMPKKIDLAAEIKEDPFKATIERISKDIAREPKNARFKIVDGKITIENEIEGIQVDQESLKQEILKAIWSRERKIPVPVTTIKPEVTAETLIKMNIKEEVASFSTKFDKSQVGRSTNIKLAAEKLEGYIIPPGEVFSFNDAVGERTSKEGYKEAPIFFKNEVISGIGGGVCQISSTLYNLALLTDLEIIERSNHSLPVSYVPLGRDATVNYGLIDLKFRNNTEGYLLLHTEVKDDTLTVKFYGSKKNDKNIKIVSEVVKKIPPPVTVKEDYSLEKGKIRIQEGKPGYQVKVWKIVSHNGTQEKKLVSTDTYNPTATILFVGKKDPPAQTGTAESQEEAKPPADTPPPGEPALGNQ</sequence>
<dbReference type="SMART" id="SM01208">
    <property type="entry name" value="G5"/>
    <property type="match status" value="1"/>
</dbReference>
<dbReference type="PROSITE" id="PS51109">
    <property type="entry name" value="G5"/>
    <property type="match status" value="1"/>
</dbReference>
<feature type="region of interest" description="Disordered" evidence="2">
    <location>
        <begin position="439"/>
        <end position="475"/>
    </location>
</feature>